<proteinExistence type="predicted"/>
<gene>
    <name evidence="1" type="ORF">BDV28DRAFT_97248</name>
</gene>
<dbReference type="AlphaFoldDB" id="A0A5N6Z9T4"/>
<organism evidence="1 2">
    <name type="scientific">Aspergillus coremiiformis</name>
    <dbReference type="NCBI Taxonomy" id="138285"/>
    <lineage>
        <taxon>Eukaryota</taxon>
        <taxon>Fungi</taxon>
        <taxon>Dikarya</taxon>
        <taxon>Ascomycota</taxon>
        <taxon>Pezizomycotina</taxon>
        <taxon>Eurotiomycetes</taxon>
        <taxon>Eurotiomycetidae</taxon>
        <taxon>Eurotiales</taxon>
        <taxon>Aspergillaceae</taxon>
        <taxon>Aspergillus</taxon>
        <taxon>Aspergillus subgen. Circumdati</taxon>
    </lineage>
</organism>
<evidence type="ECO:0000313" key="2">
    <source>
        <dbReference type="Proteomes" id="UP000327118"/>
    </source>
</evidence>
<dbReference type="Proteomes" id="UP000327118">
    <property type="component" value="Unassembled WGS sequence"/>
</dbReference>
<evidence type="ECO:0000313" key="1">
    <source>
        <dbReference type="EMBL" id="KAE8353943.1"/>
    </source>
</evidence>
<sequence>MRRFATIRNGYSDMSENIDSLHSIAALLMLKGKRNVTRPKDKTPPAIYKIEGCATL</sequence>
<protein>
    <submittedName>
        <fullName evidence="1">Uncharacterized protein</fullName>
    </submittedName>
</protein>
<dbReference type="EMBL" id="ML739084">
    <property type="protein sequence ID" value="KAE8353943.1"/>
    <property type="molecule type" value="Genomic_DNA"/>
</dbReference>
<accession>A0A5N6Z9T4</accession>
<reference evidence="2" key="1">
    <citation type="submission" date="2019-04" db="EMBL/GenBank/DDBJ databases">
        <title>Friends and foes A comparative genomics studyof 23 Aspergillus species from section Flavi.</title>
        <authorList>
            <consortium name="DOE Joint Genome Institute"/>
            <person name="Kjaerbolling I."/>
            <person name="Vesth T."/>
            <person name="Frisvad J.C."/>
            <person name="Nybo J.L."/>
            <person name="Theobald S."/>
            <person name="Kildgaard S."/>
            <person name="Isbrandt T."/>
            <person name="Kuo A."/>
            <person name="Sato A."/>
            <person name="Lyhne E.K."/>
            <person name="Kogle M.E."/>
            <person name="Wiebenga A."/>
            <person name="Kun R.S."/>
            <person name="Lubbers R.J."/>
            <person name="Makela M.R."/>
            <person name="Barry K."/>
            <person name="Chovatia M."/>
            <person name="Clum A."/>
            <person name="Daum C."/>
            <person name="Haridas S."/>
            <person name="He G."/>
            <person name="LaButti K."/>
            <person name="Lipzen A."/>
            <person name="Mondo S."/>
            <person name="Riley R."/>
            <person name="Salamov A."/>
            <person name="Simmons B.A."/>
            <person name="Magnuson J.K."/>
            <person name="Henrissat B."/>
            <person name="Mortensen U.H."/>
            <person name="Larsen T.O."/>
            <person name="Devries R.P."/>
            <person name="Grigoriev I.V."/>
            <person name="Machida M."/>
            <person name="Baker S.E."/>
            <person name="Andersen M.R."/>
        </authorList>
    </citation>
    <scope>NUCLEOTIDE SEQUENCE [LARGE SCALE GENOMIC DNA]</scope>
    <source>
        <strain evidence="2">CBS 553.77</strain>
    </source>
</reference>
<name>A0A5N6Z9T4_9EURO</name>
<keyword evidence="2" id="KW-1185">Reference proteome</keyword>